<name>T5AIJ8_OPHSC</name>
<organism evidence="1 2">
    <name type="scientific">Ophiocordyceps sinensis (strain Co18 / CGMCC 3.14243)</name>
    <name type="common">Yarsagumba caterpillar fungus</name>
    <name type="synonym">Hirsutella sinensis</name>
    <dbReference type="NCBI Taxonomy" id="911162"/>
    <lineage>
        <taxon>Eukaryota</taxon>
        <taxon>Fungi</taxon>
        <taxon>Dikarya</taxon>
        <taxon>Ascomycota</taxon>
        <taxon>Pezizomycotina</taxon>
        <taxon>Sordariomycetes</taxon>
        <taxon>Hypocreomycetidae</taxon>
        <taxon>Hypocreales</taxon>
        <taxon>Ophiocordycipitaceae</taxon>
        <taxon>Ophiocordyceps</taxon>
    </lineage>
</organism>
<dbReference type="EMBL" id="KE652335">
    <property type="protein sequence ID" value="EQL02231.1"/>
    <property type="molecule type" value="Genomic_DNA"/>
</dbReference>
<dbReference type="OrthoDB" id="3858188at2759"/>
<dbReference type="AlphaFoldDB" id="T5AIJ8"/>
<accession>T5AIJ8</accession>
<proteinExistence type="predicted"/>
<gene>
    <name evidence="1" type="ORF">OCS_02057</name>
</gene>
<dbReference type="Proteomes" id="UP000019374">
    <property type="component" value="Unassembled WGS sequence"/>
</dbReference>
<evidence type="ECO:0000313" key="1">
    <source>
        <dbReference type="EMBL" id="EQL02231.1"/>
    </source>
</evidence>
<reference evidence="1 2" key="1">
    <citation type="journal article" date="2013" name="Chin. Sci. Bull.">
        <title>Genome survey uncovers the secrets of sex and lifestyle in caterpillar fungus.</title>
        <authorList>
            <person name="Hu X."/>
            <person name="Zhang Y."/>
            <person name="Xiao G."/>
            <person name="Zheng P."/>
            <person name="Xia Y."/>
            <person name="Zhang X."/>
            <person name="St Leger R.J."/>
            <person name="Liu X."/>
            <person name="Wang C."/>
        </authorList>
    </citation>
    <scope>NUCLEOTIDE SEQUENCE [LARGE SCALE GENOMIC DNA]</scope>
    <source>
        <strain evidence="2">Co18 / CGMCC 3.14243</strain>
        <tissue evidence="1">Fruit-body</tissue>
    </source>
</reference>
<sequence>MYDLDWIVSQAMRGLEAAYETASARVRDDLAAAHVEASVVRDEWDWMVEPMDWEA</sequence>
<dbReference type="HOGENOM" id="CLU_3032989_0_0_1"/>
<protein>
    <submittedName>
        <fullName evidence="1">Uncharacterized protein</fullName>
    </submittedName>
</protein>
<evidence type="ECO:0000313" key="2">
    <source>
        <dbReference type="Proteomes" id="UP000019374"/>
    </source>
</evidence>